<dbReference type="Proteomes" id="UP001054837">
    <property type="component" value="Unassembled WGS sequence"/>
</dbReference>
<dbReference type="EMBL" id="BPLQ01001092">
    <property type="protein sequence ID" value="GIX78467.1"/>
    <property type="molecule type" value="Genomic_DNA"/>
</dbReference>
<dbReference type="AlphaFoldDB" id="A0AAV4N114"/>
<name>A0AAV4N114_9ARAC</name>
<proteinExistence type="predicted"/>
<evidence type="ECO:0000313" key="1">
    <source>
        <dbReference type="EMBL" id="GIX78467.1"/>
    </source>
</evidence>
<gene>
    <name evidence="1" type="ORF">CDAR_25101</name>
</gene>
<evidence type="ECO:0000313" key="2">
    <source>
        <dbReference type="Proteomes" id="UP001054837"/>
    </source>
</evidence>
<keyword evidence="2" id="KW-1185">Reference proteome</keyword>
<protein>
    <submittedName>
        <fullName evidence="1">Uncharacterized protein</fullName>
    </submittedName>
</protein>
<comment type="caution">
    <text evidence="1">The sequence shown here is derived from an EMBL/GenBank/DDBJ whole genome shotgun (WGS) entry which is preliminary data.</text>
</comment>
<reference evidence="1 2" key="1">
    <citation type="submission" date="2021-06" db="EMBL/GenBank/DDBJ databases">
        <title>Caerostris darwini draft genome.</title>
        <authorList>
            <person name="Kono N."/>
            <person name="Arakawa K."/>
        </authorList>
    </citation>
    <scope>NUCLEOTIDE SEQUENCE [LARGE SCALE GENOMIC DNA]</scope>
</reference>
<organism evidence="1 2">
    <name type="scientific">Caerostris darwini</name>
    <dbReference type="NCBI Taxonomy" id="1538125"/>
    <lineage>
        <taxon>Eukaryota</taxon>
        <taxon>Metazoa</taxon>
        <taxon>Ecdysozoa</taxon>
        <taxon>Arthropoda</taxon>
        <taxon>Chelicerata</taxon>
        <taxon>Arachnida</taxon>
        <taxon>Araneae</taxon>
        <taxon>Araneomorphae</taxon>
        <taxon>Entelegynae</taxon>
        <taxon>Araneoidea</taxon>
        <taxon>Araneidae</taxon>
        <taxon>Caerostris</taxon>
    </lineage>
</organism>
<sequence length="88" mass="9931">MNIPRNIKVLLTSDRKEALCCTPFRETVAGRIGGGKRERLLLPGETLAAKKFGEFGALRFYDIQSSICWLLNELVMMDSQTLWANLRG</sequence>
<accession>A0AAV4N114</accession>